<proteinExistence type="inferred from homology"/>
<dbReference type="InterPro" id="IPR051203">
    <property type="entry name" value="Polysaccharide_Synthase-Rel"/>
</dbReference>
<dbReference type="PANTHER" id="PTHR43318:SF1">
    <property type="entry name" value="POLYSACCHARIDE BIOSYNTHESIS PROTEIN EPSC-RELATED"/>
    <property type="match status" value="1"/>
</dbReference>
<comment type="caution">
    <text evidence="3">The sequence shown here is derived from an EMBL/GenBank/DDBJ whole genome shotgun (WGS) entry which is preliminary data.</text>
</comment>
<name>A0ABT9HV00_9GAMM</name>
<sequence>MAGIVTSAMVNIALFTLWGFSDLGNLIFVYALLALVSSGGGRLLARLFLAQRNNKHKQRVLIYGAGSAGRQLALSLFSGDQHHPVMFVDDDVTLQRSSILGIAVGNPSQIHNIVNAYNISKVLLAIPSVSRLRRREVLDRLESLSIPVQSIPGMNDIVDGSMRIDDLQDVKIEDLLGRDPVEPKVKLMHANIRGKVVMVTGAGGSIGSELCRQIIRYEPEKLVLFESSEYALYSIEQELSGQILKLGLDFTVAPVLGNVLHANRMQAVMTTLKVNTVYHAAAYKHVPLVEFNVVEGIRNNVFGTLHTAEAAIAAGVEQFVLISTDKAVRPTSVMGASKRLAELVLQALASSKTNTRFCMVRFGNVLGSSGSVVPLFREQILKGGPVTVTHRNIIRFFMTIPEAAQLVIQAGAMAKGGDVFVLDMGEAVKIDDLAKRIIHLMGLEVKDELHPYGDIEIHYTGLRPGEKLYEELLIGESVQQTEHPRIMTANEVSLEWPAMSQLLSNLDKDCNDFNVSGIINTLLTAPVSFNFNGQITDLLAKPADDDSVKDTKPVLLVNNEKDGTRYSA</sequence>
<gene>
    <name evidence="3" type="ORF">ORJ04_03190</name>
</gene>
<accession>A0ABT9HV00</accession>
<dbReference type="CDD" id="cd05237">
    <property type="entry name" value="UDP_invert_4-6DH_SDR_e"/>
    <property type="match status" value="1"/>
</dbReference>
<dbReference type="Proteomes" id="UP001231109">
    <property type="component" value="Unassembled WGS sequence"/>
</dbReference>
<dbReference type="EMBL" id="JAPJDZ010000004">
    <property type="protein sequence ID" value="MDP5134950.1"/>
    <property type="molecule type" value="Genomic_DNA"/>
</dbReference>
<reference evidence="3 4" key="1">
    <citation type="submission" date="2022-11" db="EMBL/GenBank/DDBJ databases">
        <title>Viruses from the air-sea interface of a natural surface slick.</title>
        <authorList>
            <person name="Rahlff J."/>
            <person name="Holmfeldt K."/>
        </authorList>
    </citation>
    <scope>NUCLEOTIDE SEQUENCE [LARGE SCALE GENOMIC DNA]</scope>
    <source>
        <strain evidence="3 4">SMS4</strain>
    </source>
</reference>
<keyword evidence="4" id="KW-1185">Reference proteome</keyword>
<organism evidence="3 4">
    <name type="scientific">Rheinheimera baltica</name>
    <dbReference type="NCBI Taxonomy" id="67576"/>
    <lineage>
        <taxon>Bacteria</taxon>
        <taxon>Pseudomonadati</taxon>
        <taxon>Pseudomonadota</taxon>
        <taxon>Gammaproteobacteria</taxon>
        <taxon>Chromatiales</taxon>
        <taxon>Chromatiaceae</taxon>
        <taxon>Rheinheimera</taxon>
    </lineage>
</organism>
<evidence type="ECO:0000313" key="3">
    <source>
        <dbReference type="EMBL" id="MDP5134950.1"/>
    </source>
</evidence>
<dbReference type="PANTHER" id="PTHR43318">
    <property type="entry name" value="UDP-N-ACETYLGLUCOSAMINE 4,6-DEHYDRATASE"/>
    <property type="match status" value="1"/>
</dbReference>
<dbReference type="Gene3D" id="3.40.50.720">
    <property type="entry name" value="NAD(P)-binding Rossmann-like Domain"/>
    <property type="match status" value="2"/>
</dbReference>
<evidence type="ECO:0000256" key="1">
    <source>
        <dbReference type="ARBA" id="ARBA00007430"/>
    </source>
</evidence>
<dbReference type="InterPro" id="IPR036291">
    <property type="entry name" value="NAD(P)-bd_dom_sf"/>
</dbReference>
<comment type="similarity">
    <text evidence="1">Belongs to the polysaccharide synthase family.</text>
</comment>
<dbReference type="InterPro" id="IPR029063">
    <property type="entry name" value="SAM-dependent_MTases_sf"/>
</dbReference>
<dbReference type="SUPFAM" id="SSF51735">
    <property type="entry name" value="NAD(P)-binding Rossmann-fold domains"/>
    <property type="match status" value="1"/>
</dbReference>
<feature type="domain" description="Polysaccharide biosynthesis protein CapD-like" evidence="2">
    <location>
        <begin position="197"/>
        <end position="490"/>
    </location>
</feature>
<dbReference type="InterPro" id="IPR003869">
    <property type="entry name" value="Polysac_CapD-like"/>
</dbReference>
<dbReference type="Pfam" id="PF02719">
    <property type="entry name" value="Polysacc_synt_2"/>
    <property type="match status" value="1"/>
</dbReference>
<dbReference type="RefSeq" id="WP_305973755.1">
    <property type="nucleotide sequence ID" value="NZ_JAPJDZ010000004.1"/>
</dbReference>
<evidence type="ECO:0000313" key="4">
    <source>
        <dbReference type="Proteomes" id="UP001231109"/>
    </source>
</evidence>
<evidence type="ECO:0000259" key="2">
    <source>
        <dbReference type="Pfam" id="PF02719"/>
    </source>
</evidence>
<dbReference type="SUPFAM" id="SSF53335">
    <property type="entry name" value="S-adenosyl-L-methionine-dependent methyltransferases"/>
    <property type="match status" value="1"/>
</dbReference>
<protein>
    <submittedName>
        <fullName evidence="3">Nucleoside-diphosphate sugar epimerase/dehydratase</fullName>
    </submittedName>
</protein>